<protein>
    <submittedName>
        <fullName evidence="1">Uncharacterized protein</fullName>
    </submittedName>
</protein>
<reference evidence="1" key="1">
    <citation type="submission" date="2023-02" db="EMBL/GenBank/DDBJ databases">
        <title>Actinokineospora globicatena NBRC 15670.</title>
        <authorList>
            <person name="Ichikawa N."/>
            <person name="Sato H."/>
            <person name="Tonouchi N."/>
        </authorList>
    </citation>
    <scope>NUCLEOTIDE SEQUENCE</scope>
    <source>
        <strain evidence="1">NBRC 15670</strain>
    </source>
</reference>
<dbReference type="Proteomes" id="UP001165042">
    <property type="component" value="Unassembled WGS sequence"/>
</dbReference>
<evidence type="ECO:0000313" key="1">
    <source>
        <dbReference type="EMBL" id="GLW93925.1"/>
    </source>
</evidence>
<keyword evidence="2" id="KW-1185">Reference proteome</keyword>
<accession>A0A9W6QSD3</accession>
<sequence length="351" mass="37601">MEYQLTADVLPPSDTELDPLQRHGVAALLDEQLDLLAGIEGPDGVEVEPLDHRVAVHPTGAVITWLLDAPALSFAEEAARHVLTELLAASELLSGWTVGRCEVIASDDDLAAALGDDDPELDEDDEDDELTPEEVAALRDELLVSAGTLRAFGPEAFGHDPADPDSPVSAEAARLVAGALVQAVEIVTDELFADVQELEDAEEAASEVEALSVLNQLPLRYAEHYGALFAKQFLVVSAILGYRLAQPGWTPPLCTAEALALHVLKAEAAVQLDLAGLLDELPIKDIFAAFDATVFADLDHERLFDLDEEAGEDEIDLLGTPGLDIDEWFLPRGTDVLHPYLAAESATSHAE</sequence>
<gene>
    <name evidence="1" type="ORF">Aglo03_47410</name>
</gene>
<evidence type="ECO:0000313" key="2">
    <source>
        <dbReference type="Proteomes" id="UP001165042"/>
    </source>
</evidence>
<dbReference type="EMBL" id="BSSD01000007">
    <property type="protein sequence ID" value="GLW93925.1"/>
    <property type="molecule type" value="Genomic_DNA"/>
</dbReference>
<organism evidence="1 2">
    <name type="scientific">Actinokineospora globicatena</name>
    <dbReference type="NCBI Taxonomy" id="103729"/>
    <lineage>
        <taxon>Bacteria</taxon>
        <taxon>Bacillati</taxon>
        <taxon>Actinomycetota</taxon>
        <taxon>Actinomycetes</taxon>
        <taxon>Pseudonocardiales</taxon>
        <taxon>Pseudonocardiaceae</taxon>
        <taxon>Actinokineospora</taxon>
    </lineage>
</organism>
<proteinExistence type="predicted"/>
<dbReference type="AlphaFoldDB" id="A0A9W6QSD3"/>
<comment type="caution">
    <text evidence="1">The sequence shown here is derived from an EMBL/GenBank/DDBJ whole genome shotgun (WGS) entry which is preliminary data.</text>
</comment>
<dbReference type="RefSeq" id="WP_285612137.1">
    <property type="nucleotide sequence ID" value="NZ_BSSD01000007.1"/>
</dbReference>
<name>A0A9W6QSD3_9PSEU</name>